<name>A0A7I7T9W3_9MYCO</name>
<evidence type="ECO:0000313" key="4">
    <source>
        <dbReference type="EMBL" id="BBY64926.1"/>
    </source>
</evidence>
<dbReference type="GO" id="GO:0005576">
    <property type="term" value="C:extracellular region"/>
    <property type="evidence" value="ECO:0007669"/>
    <property type="project" value="TreeGrafter"/>
</dbReference>
<dbReference type="InterPro" id="IPR005693">
    <property type="entry name" value="Mce"/>
</dbReference>
<dbReference type="Pfam" id="PF02470">
    <property type="entry name" value="MlaD"/>
    <property type="match status" value="1"/>
</dbReference>
<sequence length="459" mass="47294">MHATMKPISERNPVLLGAVGAVVLTAMAIGALEFRGLLAMTSTHTYSASFADAGGLKTGASVQVAGYKVGEVKSITLRDSHALVTFVVDDEIRVGDRSEAAIKTKALLGSKVLEVTPRGDGPQNGTIPLERTTSPYQLPDALGDLSATISGLNTDQLSSSLSVLAQTFADTPPQLQAAVAGVARFSQTLDQRDAQLRSLLSNANQATGILAKRSDEIVSLVGNTNALLVQLESQSSALDQLSQNFSTLAQQLNGLIADNRTTLKPALDRLNGVLTIVDNRKAKVQEALKGLRDYATSLGEAVSSGPFFKAYLANLLPGQFVQPFIDAAFSDLGVDPSTLLPSQRVDPQVGQPGTPPLPVPYPRTGQGGDPKLNLPDAITGNPGDPGCGPAGLPLPGPTGCYPYREPQAAPPPGGPPPGPPAEVAPASAPTTPVLQRAPGEMPTATPGGPAGPTNPEAGQ</sequence>
<keyword evidence="5" id="KW-1185">Reference proteome</keyword>
<dbReference type="Proteomes" id="UP000467148">
    <property type="component" value="Chromosome"/>
</dbReference>
<dbReference type="InterPro" id="IPR003399">
    <property type="entry name" value="Mce/MlaD"/>
</dbReference>
<gene>
    <name evidence="4" type="ORF">MHEL_31690</name>
</gene>
<evidence type="ECO:0000313" key="5">
    <source>
        <dbReference type="Proteomes" id="UP000467148"/>
    </source>
</evidence>
<accession>A0A7I7T9W3</accession>
<feature type="compositionally biased region" description="Low complexity" evidence="1">
    <location>
        <begin position="437"/>
        <end position="459"/>
    </location>
</feature>
<dbReference type="InterPro" id="IPR052336">
    <property type="entry name" value="MlaD_Phospholipid_Transporter"/>
</dbReference>
<dbReference type="KEGG" id="mhev:MHEL_31690"/>
<reference evidence="4 5" key="1">
    <citation type="journal article" date="2019" name="Emerg. Microbes Infect.">
        <title>Comprehensive subspecies identification of 175 nontuberculous mycobacteria species based on 7547 genomic profiles.</title>
        <authorList>
            <person name="Matsumoto Y."/>
            <person name="Kinjo T."/>
            <person name="Motooka D."/>
            <person name="Nabeya D."/>
            <person name="Jung N."/>
            <person name="Uechi K."/>
            <person name="Horii T."/>
            <person name="Iida T."/>
            <person name="Fujita J."/>
            <person name="Nakamura S."/>
        </authorList>
    </citation>
    <scope>NUCLEOTIDE SEQUENCE [LARGE SCALE GENOMIC DNA]</scope>
    <source>
        <strain evidence="4 5">JCM 30396</strain>
    </source>
</reference>
<protein>
    <submittedName>
        <fullName evidence="4">Mammalian cell entry protein</fullName>
    </submittedName>
</protein>
<dbReference type="PANTHER" id="PTHR33371">
    <property type="entry name" value="INTERMEMBRANE PHOSPHOLIPID TRANSPORT SYSTEM BINDING PROTEIN MLAD-RELATED"/>
    <property type="match status" value="1"/>
</dbReference>
<dbReference type="EMBL" id="AP022596">
    <property type="protein sequence ID" value="BBY64926.1"/>
    <property type="molecule type" value="Genomic_DNA"/>
</dbReference>
<dbReference type="NCBIfam" id="TIGR00996">
    <property type="entry name" value="Mtu_fam_mce"/>
    <property type="match status" value="1"/>
</dbReference>
<dbReference type="PANTHER" id="PTHR33371:SF18">
    <property type="entry name" value="MCE-FAMILY PROTEIN MCE3C"/>
    <property type="match status" value="1"/>
</dbReference>
<proteinExistence type="predicted"/>
<feature type="domain" description="Mce/MlaD" evidence="2">
    <location>
        <begin position="43"/>
        <end position="117"/>
    </location>
</feature>
<dbReference type="Pfam" id="PF11887">
    <property type="entry name" value="Mce4_CUP1"/>
    <property type="match status" value="1"/>
</dbReference>
<organism evidence="4 5">
    <name type="scientific">Mycolicibacterium helvum</name>
    <dbReference type="NCBI Taxonomy" id="1534349"/>
    <lineage>
        <taxon>Bacteria</taxon>
        <taxon>Bacillati</taxon>
        <taxon>Actinomycetota</taxon>
        <taxon>Actinomycetes</taxon>
        <taxon>Mycobacteriales</taxon>
        <taxon>Mycobacteriaceae</taxon>
        <taxon>Mycolicibacterium</taxon>
    </lineage>
</organism>
<dbReference type="PRINTS" id="PR01782">
    <property type="entry name" value="MCEVIRFACTOR"/>
</dbReference>
<evidence type="ECO:0000256" key="1">
    <source>
        <dbReference type="SAM" id="MobiDB-lite"/>
    </source>
</evidence>
<feature type="compositionally biased region" description="Low complexity" evidence="1">
    <location>
        <begin position="390"/>
        <end position="400"/>
    </location>
</feature>
<feature type="compositionally biased region" description="Pro residues" evidence="1">
    <location>
        <begin position="408"/>
        <end position="422"/>
    </location>
</feature>
<dbReference type="AlphaFoldDB" id="A0A7I7T9W3"/>
<evidence type="ECO:0000259" key="2">
    <source>
        <dbReference type="Pfam" id="PF02470"/>
    </source>
</evidence>
<feature type="region of interest" description="Disordered" evidence="1">
    <location>
        <begin position="339"/>
        <end position="459"/>
    </location>
</feature>
<feature type="domain" description="Mammalian cell entry C-terminal" evidence="3">
    <location>
        <begin position="124"/>
        <end position="301"/>
    </location>
</feature>
<evidence type="ECO:0000259" key="3">
    <source>
        <dbReference type="Pfam" id="PF11887"/>
    </source>
</evidence>
<dbReference type="InterPro" id="IPR024516">
    <property type="entry name" value="Mce_C"/>
</dbReference>